<reference evidence="1 2" key="1">
    <citation type="journal article" date="2019" name="G3 (Bethesda)">
        <title>Sequencing of a Wild Apple (Malus baccata) Genome Unravels the Differences Between Cultivated and Wild Apple Species Regarding Disease Resistance and Cold Tolerance.</title>
        <authorList>
            <person name="Chen X."/>
        </authorList>
    </citation>
    <scope>NUCLEOTIDE SEQUENCE [LARGE SCALE GENOMIC DNA]</scope>
    <source>
        <strain evidence="2">cv. Shandingzi</strain>
        <tissue evidence="1">Leaves</tissue>
    </source>
</reference>
<evidence type="ECO:0000313" key="1">
    <source>
        <dbReference type="EMBL" id="TQD96565.1"/>
    </source>
</evidence>
<accession>A0A540MCZ3</accession>
<dbReference type="AlphaFoldDB" id="A0A540MCZ3"/>
<comment type="caution">
    <text evidence="1">The sequence shown here is derived from an EMBL/GenBank/DDBJ whole genome shotgun (WGS) entry which is preliminary data.</text>
</comment>
<name>A0A540MCZ3_MALBA</name>
<proteinExistence type="predicted"/>
<dbReference type="EMBL" id="VIEB01000290">
    <property type="protein sequence ID" value="TQD96565.1"/>
    <property type="molecule type" value="Genomic_DNA"/>
</dbReference>
<evidence type="ECO:0000313" key="2">
    <source>
        <dbReference type="Proteomes" id="UP000315295"/>
    </source>
</evidence>
<organism evidence="1 2">
    <name type="scientific">Malus baccata</name>
    <name type="common">Siberian crab apple</name>
    <name type="synonym">Pyrus baccata</name>
    <dbReference type="NCBI Taxonomy" id="106549"/>
    <lineage>
        <taxon>Eukaryota</taxon>
        <taxon>Viridiplantae</taxon>
        <taxon>Streptophyta</taxon>
        <taxon>Embryophyta</taxon>
        <taxon>Tracheophyta</taxon>
        <taxon>Spermatophyta</taxon>
        <taxon>Magnoliopsida</taxon>
        <taxon>eudicotyledons</taxon>
        <taxon>Gunneridae</taxon>
        <taxon>Pentapetalae</taxon>
        <taxon>rosids</taxon>
        <taxon>fabids</taxon>
        <taxon>Rosales</taxon>
        <taxon>Rosaceae</taxon>
        <taxon>Amygdaloideae</taxon>
        <taxon>Maleae</taxon>
        <taxon>Malus</taxon>
    </lineage>
</organism>
<protein>
    <submittedName>
        <fullName evidence="1">Uncharacterized protein</fullName>
    </submittedName>
</protein>
<gene>
    <name evidence="1" type="ORF">C1H46_017815</name>
</gene>
<sequence>MSFAFVILNELVEELRVKPCPVVFVAHSAGTKALYVQGFSGKFCELWIPDFVFGTDKLISGIAEILAGIF</sequence>
<keyword evidence="2" id="KW-1185">Reference proteome</keyword>
<dbReference type="Proteomes" id="UP000315295">
    <property type="component" value="Unassembled WGS sequence"/>
</dbReference>